<dbReference type="PANTHER" id="PTHR37984">
    <property type="entry name" value="PROTEIN CBG26694"/>
    <property type="match status" value="1"/>
</dbReference>
<sequence>MPSSRKPKPEGTSNSQSRLEGGEHRRERALRRAGIRRKFPPGGDRAIVTVIELDINSITITSIFIIITAVSTAAPRHRCSNLVAANLYKAFASHYELPKKNFDKYHEPYKDKIDSSVNKCVVVETVDHVIPEAYIEKTPFPTKMKEYSVINSAVHKSEKKPIEPEEQIKVEPAVAIVKDLVTENVEDGHIIFCEDASNIVSHPNKSRKASVPMLSVRIGDHCYYGLCDIGASISAIPYELYTEIMHEIGSCELEDIDMVIRLANRETISPIGIIRDVEVLCDCKKEKILTKFAGESYEFNFSKFTKTPYKIDSPNSDFKVEQCASIALAPNNPLQQHLENSESEVFREERNELDEIFLRQPILKHDLPVEDLGTTPPPKEDPVFDLKPLPDNLKYAHIDDKKIYPVIISSKLSEFEEERLLEILKKHRGAIGYTLDDLKGISPSICQHAINMEDDAKPVVEPQRRLIPKMKDVKDHYPLPFIDQMLERLSKNTHFCFLDGYSGFSQIAVKTKDQEKTTFTCPYGTYAYRRMPFGLCNAPATFQRCMSAIFHGFCESIVEVFMDDFSVYGNSFDSCLRNLDKVLQRCEETNLVLNWEKCHFMVNEGIVLGHKISERGIEVDRAKVEAIEKMPYPRDVKGIRSVLGHVGFYRRFIKDFSKISKPLTNLLQKDVPFVFDDDCKEAFETLKKALTTAPIVEPPDWNLPFEIMCDASDFAVGAVLGQRVDKKLNFRSYIVDSKVTIHTDHAAIRYLMTKKDAKPRLIRWVLLLQEFDLHIVDRKGADNPVADNLSRLENIAYDPVPVNDSFPNEQLAVIKTPEDSSCKGVDNLYMNELRMHPKELLLVDGELQIKDVQGPKGEESLEDRMEKLEQEVFNYKKMAEREVDIFHKIVSELIAEHEKETAKLWGDILSLHDTTNKLQAQLYDVQNQNCEYENRFKHISHAASFRIPETKMSFVDGEPLPWKSEDGNSSPPQPKE</sequence>
<evidence type="ECO:0000256" key="7">
    <source>
        <dbReference type="ARBA" id="ARBA00022918"/>
    </source>
</evidence>
<dbReference type="GO" id="GO:0016787">
    <property type="term" value="F:hydrolase activity"/>
    <property type="evidence" value="ECO:0007669"/>
    <property type="project" value="UniProtKB-KW"/>
</dbReference>
<feature type="domain" description="Reverse transcriptase RNase H-like" evidence="11">
    <location>
        <begin position="729"/>
        <end position="771"/>
    </location>
</feature>
<dbReference type="InterPro" id="IPR043502">
    <property type="entry name" value="DNA/RNA_pol_sf"/>
</dbReference>
<keyword evidence="3" id="KW-0548">Nucleotidyltransferase</keyword>
<evidence type="ECO:0000256" key="2">
    <source>
        <dbReference type="ARBA" id="ARBA00022679"/>
    </source>
</evidence>
<evidence type="ECO:0000256" key="6">
    <source>
        <dbReference type="ARBA" id="ARBA00022801"/>
    </source>
</evidence>
<dbReference type="Gene3D" id="2.40.70.10">
    <property type="entry name" value="Acid Proteases"/>
    <property type="match status" value="1"/>
</dbReference>
<dbReference type="InterPro" id="IPR000477">
    <property type="entry name" value="RT_dom"/>
</dbReference>
<proteinExistence type="predicted"/>
<evidence type="ECO:0000256" key="1">
    <source>
        <dbReference type="ARBA" id="ARBA00012493"/>
    </source>
</evidence>
<keyword evidence="14" id="KW-1185">Reference proteome</keyword>
<feature type="domain" description="Reverse transcriptase" evidence="10">
    <location>
        <begin position="473"/>
        <end position="612"/>
    </location>
</feature>
<protein>
    <recommendedName>
        <fullName evidence="1">RNA-directed DNA polymerase</fullName>
        <ecNumber evidence="1">2.7.7.49</ecNumber>
    </recommendedName>
</protein>
<dbReference type="EMBL" id="JAUUTY010000004">
    <property type="protein sequence ID" value="KAK1646377.1"/>
    <property type="molecule type" value="Genomic_DNA"/>
</dbReference>
<dbReference type="InterPro" id="IPR043128">
    <property type="entry name" value="Rev_trsase/Diguanyl_cyclase"/>
</dbReference>
<dbReference type="CDD" id="cd01647">
    <property type="entry name" value="RT_LTR"/>
    <property type="match status" value="1"/>
</dbReference>
<dbReference type="Gene3D" id="3.10.10.10">
    <property type="entry name" value="HIV Type 1 Reverse Transcriptase, subunit A, domain 1"/>
    <property type="match status" value="1"/>
</dbReference>
<dbReference type="FunFam" id="3.30.70.270:FF:000026">
    <property type="entry name" value="Transposon Ty3-G Gag-Pol polyprotein"/>
    <property type="match status" value="1"/>
</dbReference>
<dbReference type="Pfam" id="PF17919">
    <property type="entry name" value="RT_RNaseH_2"/>
    <property type="match status" value="1"/>
</dbReference>
<evidence type="ECO:0000313" key="13">
    <source>
        <dbReference type="EMBL" id="KAK1646377.1"/>
    </source>
</evidence>
<name>A0AAD8S8S2_LOLMU</name>
<evidence type="ECO:0000256" key="9">
    <source>
        <dbReference type="SAM" id="MobiDB-lite"/>
    </source>
</evidence>
<reference evidence="13" key="1">
    <citation type="submission" date="2023-07" db="EMBL/GenBank/DDBJ databases">
        <title>A chromosome-level genome assembly of Lolium multiflorum.</title>
        <authorList>
            <person name="Chen Y."/>
            <person name="Copetti D."/>
            <person name="Kolliker R."/>
            <person name="Studer B."/>
        </authorList>
    </citation>
    <scope>NUCLEOTIDE SEQUENCE</scope>
    <source>
        <strain evidence="13">02402/16</strain>
        <tissue evidence="13">Leaf</tissue>
    </source>
</reference>
<dbReference type="CDD" id="cd00303">
    <property type="entry name" value="retropepsin_like"/>
    <property type="match status" value="1"/>
</dbReference>
<dbReference type="GO" id="GO:0003964">
    <property type="term" value="F:RNA-directed DNA polymerase activity"/>
    <property type="evidence" value="ECO:0007669"/>
    <property type="project" value="UniProtKB-KW"/>
</dbReference>
<gene>
    <name evidence="13" type="ORF">QYE76_064182</name>
</gene>
<organism evidence="13 14">
    <name type="scientific">Lolium multiflorum</name>
    <name type="common">Italian ryegrass</name>
    <name type="synonym">Lolium perenne subsp. multiflorum</name>
    <dbReference type="NCBI Taxonomy" id="4521"/>
    <lineage>
        <taxon>Eukaryota</taxon>
        <taxon>Viridiplantae</taxon>
        <taxon>Streptophyta</taxon>
        <taxon>Embryophyta</taxon>
        <taxon>Tracheophyta</taxon>
        <taxon>Spermatophyta</taxon>
        <taxon>Magnoliopsida</taxon>
        <taxon>Liliopsida</taxon>
        <taxon>Poales</taxon>
        <taxon>Poaceae</taxon>
        <taxon>BOP clade</taxon>
        <taxon>Pooideae</taxon>
        <taxon>Poodae</taxon>
        <taxon>Poeae</taxon>
        <taxon>Poeae Chloroplast Group 2 (Poeae type)</taxon>
        <taxon>Loliodinae</taxon>
        <taxon>Loliinae</taxon>
        <taxon>Lolium</taxon>
    </lineage>
</organism>
<dbReference type="PANTHER" id="PTHR37984:SF5">
    <property type="entry name" value="PROTEIN NYNRIN-LIKE"/>
    <property type="match status" value="1"/>
</dbReference>
<evidence type="ECO:0000259" key="12">
    <source>
        <dbReference type="Pfam" id="PF17919"/>
    </source>
</evidence>
<dbReference type="SUPFAM" id="SSF56672">
    <property type="entry name" value="DNA/RNA polymerases"/>
    <property type="match status" value="1"/>
</dbReference>
<evidence type="ECO:0000256" key="8">
    <source>
        <dbReference type="ARBA" id="ARBA00023268"/>
    </source>
</evidence>
<feature type="region of interest" description="Disordered" evidence="9">
    <location>
        <begin position="1"/>
        <end position="37"/>
    </location>
</feature>
<feature type="compositionally biased region" description="Basic residues" evidence="9">
    <location>
        <begin position="27"/>
        <end position="37"/>
    </location>
</feature>
<comment type="caution">
    <text evidence="13">The sequence shown here is derived from an EMBL/GenBank/DDBJ whole genome shotgun (WGS) entry which is preliminary data.</text>
</comment>
<dbReference type="Gene3D" id="3.30.70.270">
    <property type="match status" value="2"/>
</dbReference>
<evidence type="ECO:0000256" key="5">
    <source>
        <dbReference type="ARBA" id="ARBA00022759"/>
    </source>
</evidence>
<keyword evidence="4" id="KW-0540">Nuclease</keyword>
<dbReference type="InterPro" id="IPR041577">
    <property type="entry name" value="RT_RNaseH_2"/>
</dbReference>
<evidence type="ECO:0000256" key="4">
    <source>
        <dbReference type="ARBA" id="ARBA00022722"/>
    </source>
</evidence>
<evidence type="ECO:0000259" key="11">
    <source>
        <dbReference type="Pfam" id="PF17917"/>
    </source>
</evidence>
<keyword evidence="6" id="KW-0378">Hydrolase</keyword>
<feature type="region of interest" description="Disordered" evidence="9">
    <location>
        <begin position="956"/>
        <end position="976"/>
    </location>
</feature>
<evidence type="ECO:0000259" key="10">
    <source>
        <dbReference type="Pfam" id="PF00078"/>
    </source>
</evidence>
<evidence type="ECO:0000313" key="14">
    <source>
        <dbReference type="Proteomes" id="UP001231189"/>
    </source>
</evidence>
<dbReference type="GO" id="GO:0004519">
    <property type="term" value="F:endonuclease activity"/>
    <property type="evidence" value="ECO:0007669"/>
    <property type="project" value="UniProtKB-KW"/>
</dbReference>
<dbReference type="InterPro" id="IPR050951">
    <property type="entry name" value="Retrovirus_Pol_polyprotein"/>
</dbReference>
<dbReference type="InterPro" id="IPR041373">
    <property type="entry name" value="RT_RNaseH"/>
</dbReference>
<dbReference type="InterPro" id="IPR021109">
    <property type="entry name" value="Peptidase_aspartic_dom_sf"/>
</dbReference>
<accession>A0AAD8S8S2</accession>
<keyword evidence="8" id="KW-0511">Multifunctional enzyme</keyword>
<keyword evidence="5" id="KW-0255">Endonuclease</keyword>
<dbReference type="EC" id="2.7.7.49" evidence="1"/>
<keyword evidence="2" id="KW-0808">Transferase</keyword>
<dbReference type="AlphaFoldDB" id="A0AAD8S8S2"/>
<dbReference type="Pfam" id="PF00078">
    <property type="entry name" value="RVT_1"/>
    <property type="match status" value="1"/>
</dbReference>
<dbReference type="CDD" id="cd09274">
    <property type="entry name" value="RNase_HI_RT_Ty3"/>
    <property type="match status" value="1"/>
</dbReference>
<dbReference type="Proteomes" id="UP001231189">
    <property type="component" value="Unassembled WGS sequence"/>
</dbReference>
<evidence type="ECO:0000256" key="3">
    <source>
        <dbReference type="ARBA" id="ARBA00022695"/>
    </source>
</evidence>
<feature type="domain" description="Reverse transcriptase/retrotransposon-derived protein RNase H-like" evidence="12">
    <location>
        <begin position="676"/>
        <end position="727"/>
    </location>
</feature>
<dbReference type="Pfam" id="PF17917">
    <property type="entry name" value="RT_RNaseH"/>
    <property type="match status" value="1"/>
</dbReference>
<keyword evidence="7" id="KW-0695">RNA-directed DNA polymerase</keyword>